<dbReference type="Proteomes" id="UP000292345">
    <property type="component" value="Unassembled WGS sequence"/>
</dbReference>
<organism evidence="1 2">
    <name type="scientific">Pseudoalteromonas rubra</name>
    <dbReference type="NCBI Taxonomy" id="43658"/>
    <lineage>
        <taxon>Bacteria</taxon>
        <taxon>Pseudomonadati</taxon>
        <taxon>Pseudomonadota</taxon>
        <taxon>Gammaproteobacteria</taxon>
        <taxon>Alteromonadales</taxon>
        <taxon>Pseudoalteromonadaceae</taxon>
        <taxon>Pseudoalteromonas</taxon>
    </lineage>
</organism>
<accession>A0A4Q7ET17</accession>
<reference evidence="1 2" key="1">
    <citation type="submission" date="2018-01" db="EMBL/GenBank/DDBJ databases">
        <title>Co-occurrence of chitin degradation, pigmentation and bioactivity in marine Pseudoalteromonas.</title>
        <authorList>
            <person name="Paulsen S."/>
            <person name="Gram L."/>
            <person name="Machado H."/>
        </authorList>
    </citation>
    <scope>NUCLEOTIDE SEQUENCE [LARGE SCALE GENOMIC DNA]</scope>
    <source>
        <strain evidence="1 2">S1946</strain>
    </source>
</reference>
<dbReference type="RefSeq" id="WP_130243825.1">
    <property type="nucleotide sequence ID" value="NZ_PPUZ01000001.1"/>
</dbReference>
<dbReference type="InterPro" id="IPR036648">
    <property type="entry name" value="CN_Hdrase_a/SCN_Hdrase_g_sf"/>
</dbReference>
<name>A0A4Q7ET17_9GAMM</name>
<dbReference type="EMBL" id="PPUZ01000001">
    <property type="protein sequence ID" value="RZM85468.1"/>
    <property type="molecule type" value="Genomic_DNA"/>
</dbReference>
<dbReference type="GO" id="GO:0003824">
    <property type="term" value="F:catalytic activity"/>
    <property type="evidence" value="ECO:0007669"/>
    <property type="project" value="InterPro"/>
</dbReference>
<dbReference type="GO" id="GO:0046914">
    <property type="term" value="F:transition metal ion binding"/>
    <property type="evidence" value="ECO:0007669"/>
    <property type="project" value="InterPro"/>
</dbReference>
<evidence type="ECO:0000313" key="2">
    <source>
        <dbReference type="Proteomes" id="UP000292345"/>
    </source>
</evidence>
<dbReference type="Gene3D" id="3.90.330.10">
    <property type="entry name" value="Nitrile hydratase alpha /Thiocyanate hydrolase gamma"/>
    <property type="match status" value="1"/>
</dbReference>
<dbReference type="SUPFAM" id="SSF56209">
    <property type="entry name" value="Nitrile hydratase alpha chain"/>
    <property type="match status" value="1"/>
</dbReference>
<gene>
    <name evidence="1" type="ORF">C3B51_00580</name>
</gene>
<proteinExistence type="predicted"/>
<protein>
    <submittedName>
        <fullName evidence="1">Uncharacterized protein</fullName>
    </submittedName>
</protein>
<sequence>MEINNSKFGDTAFGSFTGSLQVLFDESILNGTASHESWNHAWGRAVAYAWEKEENKAALLNDPALVLSMFNYKLPAGVNLKVVDANRAEDQSVVIEATSSNLQYQRDNLKPGYFKAYLVDPGSIVPSQEQGYVTFSLVSADNASYFNVTKKWSDIPVNGWVDMPATGVIVKHPSGRLWYITTEEIPENSPQWSASQFSQMMDDFIHSNPSFLNLGSTVIMKLPPKPEEQQDVAMSLMDYDALGKIYPFTT</sequence>
<dbReference type="AlphaFoldDB" id="A0A4Q7ET17"/>
<evidence type="ECO:0000313" key="1">
    <source>
        <dbReference type="EMBL" id="RZM85468.1"/>
    </source>
</evidence>
<comment type="caution">
    <text evidence="1">The sequence shown here is derived from an EMBL/GenBank/DDBJ whole genome shotgun (WGS) entry which is preliminary data.</text>
</comment>